<dbReference type="GO" id="GO:0005524">
    <property type="term" value="F:ATP binding"/>
    <property type="evidence" value="ECO:0007669"/>
    <property type="project" value="UniProtKB-KW"/>
</dbReference>
<evidence type="ECO:0000259" key="5">
    <source>
        <dbReference type="PROSITE" id="PS51657"/>
    </source>
</evidence>
<evidence type="ECO:0000256" key="3">
    <source>
        <dbReference type="ARBA" id="ARBA00022801"/>
    </source>
</evidence>
<dbReference type="InterPro" id="IPR002588">
    <property type="entry name" value="Alphavirus-like_MT_dom"/>
</dbReference>
<evidence type="ECO:0000256" key="4">
    <source>
        <dbReference type="ARBA" id="ARBA00022840"/>
    </source>
</evidence>
<evidence type="ECO:0000256" key="1">
    <source>
        <dbReference type="ARBA" id="ARBA00022679"/>
    </source>
</evidence>
<dbReference type="SUPFAM" id="SSF52540">
    <property type="entry name" value="P-loop containing nucleoside triphosphate hydrolases"/>
    <property type="match status" value="1"/>
</dbReference>
<keyword evidence="4" id="KW-0067">ATP-binding</keyword>
<accession>A0A8F5MJI5</accession>
<dbReference type="GO" id="GO:0003723">
    <property type="term" value="F:RNA binding"/>
    <property type="evidence" value="ECO:0007669"/>
    <property type="project" value="InterPro"/>
</dbReference>
<dbReference type="EMBL" id="MW648539">
    <property type="protein sequence ID" value="QXN75450.1"/>
    <property type="molecule type" value="Genomic_RNA"/>
</dbReference>
<dbReference type="PROSITE" id="PS51743">
    <property type="entry name" value="ALPHAVIRUS_MT"/>
    <property type="match status" value="1"/>
</dbReference>
<organism evidence="7">
    <name type="scientific">Grapevine-associated virga-like virus 1</name>
    <dbReference type="NCBI Taxonomy" id="2814373"/>
    <lineage>
        <taxon>Viruses</taxon>
        <taxon>Riboviria</taxon>
        <taxon>Orthornavirae</taxon>
        <taxon>Kitrinoviricota</taxon>
        <taxon>Alsuviricetes</taxon>
        <taxon>Martellivirales</taxon>
        <taxon>Virgaviridae</taxon>
    </lineage>
</organism>
<dbReference type="Gene3D" id="3.40.50.300">
    <property type="entry name" value="P-loop containing nucleotide triphosphate hydrolases"/>
    <property type="match status" value="2"/>
</dbReference>
<keyword evidence="2" id="KW-0547">Nucleotide-binding</keyword>
<feature type="domain" description="(+)RNA virus helicase C-terminal" evidence="5">
    <location>
        <begin position="783"/>
        <end position="1105"/>
    </location>
</feature>
<dbReference type="GO" id="GO:0006396">
    <property type="term" value="P:RNA processing"/>
    <property type="evidence" value="ECO:0007669"/>
    <property type="project" value="InterPro"/>
</dbReference>
<evidence type="ECO:0000313" key="7">
    <source>
        <dbReference type="EMBL" id="QXN75450.1"/>
    </source>
</evidence>
<proteinExistence type="predicted"/>
<dbReference type="GO" id="GO:0003968">
    <property type="term" value="F:RNA-directed RNA polymerase activity"/>
    <property type="evidence" value="ECO:0007669"/>
    <property type="project" value="UniProtKB-KW"/>
</dbReference>
<protein>
    <submittedName>
        <fullName evidence="7">RNA-dependent RNA polymerase</fullName>
    </submittedName>
</protein>
<evidence type="ECO:0000256" key="2">
    <source>
        <dbReference type="ARBA" id="ARBA00022741"/>
    </source>
</evidence>
<keyword evidence="7" id="KW-0696">RNA-directed RNA polymerase</keyword>
<keyword evidence="3" id="KW-0378">Hydrolase</keyword>
<dbReference type="InterPro" id="IPR027417">
    <property type="entry name" value="P-loop_NTPase"/>
</dbReference>
<keyword evidence="1" id="KW-0808">Transferase</keyword>
<dbReference type="GO" id="GO:0016556">
    <property type="term" value="P:mRNA modification"/>
    <property type="evidence" value="ECO:0007669"/>
    <property type="project" value="InterPro"/>
</dbReference>
<dbReference type="InterPro" id="IPR027351">
    <property type="entry name" value="(+)RNA_virus_helicase_core_dom"/>
</dbReference>
<dbReference type="Pfam" id="PF01660">
    <property type="entry name" value="Vmethyltransf"/>
    <property type="match status" value="1"/>
</dbReference>
<dbReference type="PROSITE" id="PS51657">
    <property type="entry name" value="PSRV_HELICASE"/>
    <property type="match status" value="1"/>
</dbReference>
<evidence type="ECO:0000259" key="6">
    <source>
        <dbReference type="PROSITE" id="PS51743"/>
    </source>
</evidence>
<name>A0A8F5MJI5_9VIRU</name>
<dbReference type="GO" id="GO:0008174">
    <property type="term" value="F:mRNA methyltransferase activity"/>
    <property type="evidence" value="ECO:0007669"/>
    <property type="project" value="UniProtKB-UniRule"/>
</dbReference>
<keyword evidence="7" id="KW-0548">Nucleotidyltransferase</keyword>
<feature type="domain" description="Alphavirus-like MT" evidence="6">
    <location>
        <begin position="133"/>
        <end position="330"/>
    </location>
</feature>
<reference evidence="7" key="1">
    <citation type="submission" date="2021-02" db="EMBL/GenBank/DDBJ databases">
        <title>The hidden world within plants: metatranscriptomics unveil the complexity of wood microbiomes in grapevine.</title>
        <authorList>
            <person name="Nerva L."/>
            <person name="Garcia J.F."/>
            <person name="Favaretto F."/>
            <person name="Giudice G."/>
            <person name="Moffa L."/>
            <person name="Dario C."/>
            <person name="Riccardo V."/>
            <person name="Gambino G."/>
            <person name="Chitarra W."/>
        </authorList>
    </citation>
    <scope>NUCLEOTIDE SEQUENCE</scope>
</reference>
<dbReference type="GO" id="GO:0016787">
    <property type="term" value="F:hydrolase activity"/>
    <property type="evidence" value="ECO:0007669"/>
    <property type="project" value="UniProtKB-KW"/>
</dbReference>
<dbReference type="Pfam" id="PF01443">
    <property type="entry name" value="Viral_helicase1"/>
    <property type="match status" value="1"/>
</dbReference>
<sequence>MVSRLNYASLDAAIKSPAETPTVVSSGGSSAVPSTVVSAPTVKAEVTSEIIDSAVEKVLSRSKLSESAKEAFRRMLASDSDSNFSTAYQLGQAREDYYVASTKLKRRELVVRYAVSAEETSDLVRYAPEYDLRFTGEENHDHAVAAAMRKIDTQVLLDAMPKIRFKDIGGDPLLYIMLGMSDAHVCDPFEDAKDPTRATMRMLRARKIRDDESWPSESRVMASRYIQRDPTFVCGKRGQDCHHKAKFTIAAHVYDIPIQDWPRIMKNSDAVVHTGTIHFSSDMYSRTSGEMAVSRAYYEIDLKNDRFHMGFSNSPSWWYSHSWMRYMRYGVDQIVETNYGRYSYKVTQRRGDTYYYEVLRVGNSSLVQRQVYAMPVAKMVKVHGFEMDDKKSWDMAQGKNTRLSPRVWWFPQSLWHDMLTQAEIDFERGVMTFDKLYNYYRTVSPRNTINGVLLSGGNAVEKEYVLPLVVHVGLAAAARVMLGQRESRVLTAHQMALRVRKNRSLFNQVMSSFLAVVKGAVKVLLSVVRWLMKMLVGLTDDMLIESLVQWANEPDIEEVEFSSLIGKASPWMKERWKELQFEEVEASVLEPAQNSIAGDHLRALEQADGLRDLVEELYGFKEPGEEGIDKKPETVVTAEDQSTLVEYVPSDAEVLERRAAIQESIEEAKLEQDKLLEHCANVWRVCLSSNGQPNVHLLRERAEEYGQPDFWFINGGIIGESVLGQSFEAFRHAAVYTFKPDGEFGSNFRTVREQYVGNGKKEVEYKVIADNNYFGWGLTLDRLLIYNGPEVQDALTRALDMPHNYKITLQQGPPGCGKTYAIIQALQHAEVAMCPVRESALDTRTQMIKKDPTFPDPKNRISTVDSYLVNLQSKSKAKLEASKLRADECYMTSAGRWYAVAALLGVREIVAYGDINQIPHIPRVQAASLYLRISPTVVECVYLIYRCPADALAAWGHVYDWKVRTVSQVRRSMTTCRDWQSLAIPDGLVVLVMYQADKKEAKRILKSRIEDKRIRIMTTHESEGKTFSKVWLMRFDSRPRADGMSLYDQSPHCLVAMSRHTESFTYVRPVNMGDLVDRWMAGCADPRRIAAATEVATAGVSKEFL</sequence>